<keyword evidence="1" id="KW-0175">Coiled coil</keyword>
<feature type="compositionally biased region" description="Low complexity" evidence="2">
    <location>
        <begin position="292"/>
        <end position="303"/>
    </location>
</feature>
<reference evidence="5" key="1">
    <citation type="submission" date="2020-05" db="EMBL/GenBank/DDBJ databases">
        <title>WGS assembly of Panicum virgatum.</title>
        <authorList>
            <person name="Lovell J.T."/>
            <person name="Jenkins J."/>
            <person name="Shu S."/>
            <person name="Juenger T.E."/>
            <person name="Schmutz J."/>
        </authorList>
    </citation>
    <scope>NUCLEOTIDE SEQUENCE</scope>
    <source>
        <strain evidence="5">AP13</strain>
    </source>
</reference>
<gene>
    <name evidence="5" type="ORF">PVAP13_2KG355800</name>
</gene>
<organism evidence="5 6">
    <name type="scientific">Panicum virgatum</name>
    <name type="common">Blackwell switchgrass</name>
    <dbReference type="NCBI Taxonomy" id="38727"/>
    <lineage>
        <taxon>Eukaryota</taxon>
        <taxon>Viridiplantae</taxon>
        <taxon>Streptophyta</taxon>
        <taxon>Embryophyta</taxon>
        <taxon>Tracheophyta</taxon>
        <taxon>Spermatophyta</taxon>
        <taxon>Magnoliopsida</taxon>
        <taxon>Liliopsida</taxon>
        <taxon>Poales</taxon>
        <taxon>Poaceae</taxon>
        <taxon>PACMAD clade</taxon>
        <taxon>Panicoideae</taxon>
        <taxon>Panicodae</taxon>
        <taxon>Paniceae</taxon>
        <taxon>Panicinae</taxon>
        <taxon>Panicum</taxon>
        <taxon>Panicum sect. Hiantes</taxon>
    </lineage>
</organism>
<evidence type="ECO:0000259" key="4">
    <source>
        <dbReference type="Pfam" id="PF14389"/>
    </source>
</evidence>
<evidence type="ECO:0008006" key="7">
    <source>
        <dbReference type="Google" id="ProtNLM"/>
    </source>
</evidence>
<keyword evidence="6" id="KW-1185">Reference proteome</keyword>
<protein>
    <recommendedName>
        <fullName evidence="7">Ternary complex factor MIP1 leucine-zipper domain-containing protein</fullName>
    </recommendedName>
</protein>
<sequence>MLLSPISFFSFPFLSFIFRSRGICALLPLVTFFRSSMRHLFYSSFNDGVCVQVAEKDPRKGATPVKGSAASAGARGAMNRIQSRRERKLALQQDVDKLKKKLRHEENVHRALERAFTRPLGALPRLPPYLPSQTLALLAEVAVLEEEVVRLEEQVVNFRQGIYQEAIIFSSAKNAHLPGGEAPVPAQLIPSNPVPNSVVSPTAARQGSSDHPPGRPSPPHNGVANGKQTPRKPVPDSASHDDRPMAGKENQSCTNTSSTSRNCRQTPLQQKTPKSRATPAAAVAADRRRGRATPAQTTTSAAAPDRKRPADASASHCDNATSQDGSSVPNKLSEELLQCLLTIFSRMGSAAGGGGRGDEGPPAPTPSMSGSSESSGPEDAYPQDPYGILELGARDIGPYKRFHVVDAASFDRNALDGGGGDAFHGRRLKALLRRLSSVDLAGLSHQQKLAFWINVYNSCMMNAFLEQGVPTTPQMLVAMMPKATINVGGRAHSAMSIEHFILRLPYSVVKQVNPEGAKGGGDDDDVTARGAFGLEWPEPLVTFALSCGSWSSPAVRVYTAARVEEELEAAKREYLQAAVGVSSPGRLAVPKLLHWYLLDFAKDVDSLMDWVCLQLPAGLRQQAVHAVEGGGRRAGAEPRRIQVLPYEFRFRYLLAS</sequence>
<evidence type="ECO:0000256" key="1">
    <source>
        <dbReference type="SAM" id="Coils"/>
    </source>
</evidence>
<evidence type="ECO:0000313" key="6">
    <source>
        <dbReference type="Proteomes" id="UP000823388"/>
    </source>
</evidence>
<name>A0A8T0W9Q0_PANVG</name>
<dbReference type="Proteomes" id="UP000823388">
    <property type="component" value="Chromosome 2K"/>
</dbReference>
<feature type="compositionally biased region" description="Low complexity" evidence="2">
    <location>
        <begin position="190"/>
        <end position="201"/>
    </location>
</feature>
<feature type="domain" description="Ternary complex factor MIP1 leucine-zipper" evidence="4">
    <location>
        <begin position="84"/>
        <end position="165"/>
    </location>
</feature>
<dbReference type="Pfam" id="PF04784">
    <property type="entry name" value="DUF547"/>
    <property type="match status" value="1"/>
</dbReference>
<dbReference type="InterPro" id="IPR025757">
    <property type="entry name" value="MIP1_Leuzipper"/>
</dbReference>
<feature type="region of interest" description="Disordered" evidence="2">
    <location>
        <begin position="183"/>
        <end position="329"/>
    </location>
</feature>
<feature type="domain" description="DUF547" evidence="3">
    <location>
        <begin position="441"/>
        <end position="575"/>
    </location>
</feature>
<dbReference type="InterPro" id="IPR006869">
    <property type="entry name" value="DUF547"/>
</dbReference>
<accession>A0A8T0W9Q0</accession>
<dbReference type="EMBL" id="CM029039">
    <property type="protein sequence ID" value="KAG2643908.1"/>
    <property type="molecule type" value="Genomic_DNA"/>
</dbReference>
<proteinExistence type="predicted"/>
<dbReference type="PANTHER" id="PTHR46248">
    <property type="entry name" value="EXPRESSED PROTEIN"/>
    <property type="match status" value="1"/>
</dbReference>
<evidence type="ECO:0000256" key="2">
    <source>
        <dbReference type="SAM" id="MobiDB-lite"/>
    </source>
</evidence>
<evidence type="ECO:0000313" key="5">
    <source>
        <dbReference type="EMBL" id="KAG2643908.1"/>
    </source>
</evidence>
<feature type="coiled-coil region" evidence="1">
    <location>
        <begin position="81"/>
        <end position="161"/>
    </location>
</feature>
<dbReference type="AlphaFoldDB" id="A0A8T0W9Q0"/>
<feature type="compositionally biased region" description="Low complexity" evidence="2">
    <location>
        <begin position="251"/>
        <end position="266"/>
    </location>
</feature>
<evidence type="ECO:0000259" key="3">
    <source>
        <dbReference type="Pfam" id="PF04784"/>
    </source>
</evidence>
<feature type="compositionally biased region" description="Polar residues" evidence="2">
    <location>
        <begin position="316"/>
        <end position="329"/>
    </location>
</feature>
<dbReference type="PANTHER" id="PTHR46248:SF9">
    <property type="entry name" value="EXPRESSED PROTEIN"/>
    <property type="match status" value="1"/>
</dbReference>
<feature type="region of interest" description="Disordered" evidence="2">
    <location>
        <begin position="350"/>
        <end position="385"/>
    </location>
</feature>
<comment type="caution">
    <text evidence="5">The sequence shown here is derived from an EMBL/GenBank/DDBJ whole genome shotgun (WGS) entry which is preliminary data.</text>
</comment>
<dbReference type="Pfam" id="PF14389">
    <property type="entry name" value="Lzipper-MIP1"/>
    <property type="match status" value="1"/>
</dbReference>
<feature type="compositionally biased region" description="Low complexity" evidence="2">
    <location>
        <begin position="366"/>
        <end position="378"/>
    </location>
</feature>